<reference evidence="1 2" key="1">
    <citation type="journal article" date="2016" name="Nat. Commun.">
        <title>Ectomycorrhizal ecology is imprinted in the genome of the dominant symbiotic fungus Cenococcum geophilum.</title>
        <authorList>
            <consortium name="DOE Joint Genome Institute"/>
            <person name="Peter M."/>
            <person name="Kohler A."/>
            <person name="Ohm R.A."/>
            <person name="Kuo A."/>
            <person name="Krutzmann J."/>
            <person name="Morin E."/>
            <person name="Arend M."/>
            <person name="Barry K.W."/>
            <person name="Binder M."/>
            <person name="Choi C."/>
            <person name="Clum A."/>
            <person name="Copeland A."/>
            <person name="Grisel N."/>
            <person name="Haridas S."/>
            <person name="Kipfer T."/>
            <person name="LaButti K."/>
            <person name="Lindquist E."/>
            <person name="Lipzen A."/>
            <person name="Maire R."/>
            <person name="Meier B."/>
            <person name="Mihaltcheva S."/>
            <person name="Molinier V."/>
            <person name="Murat C."/>
            <person name="Poggeler S."/>
            <person name="Quandt C.A."/>
            <person name="Sperisen C."/>
            <person name="Tritt A."/>
            <person name="Tisserant E."/>
            <person name="Crous P.W."/>
            <person name="Henrissat B."/>
            <person name="Nehls U."/>
            <person name="Egli S."/>
            <person name="Spatafora J.W."/>
            <person name="Grigoriev I.V."/>
            <person name="Martin F.M."/>
        </authorList>
    </citation>
    <scope>NUCLEOTIDE SEQUENCE [LARGE SCALE GENOMIC DNA]</scope>
    <source>
        <strain evidence="1 2">CBS 459.81</strain>
    </source>
</reference>
<dbReference type="OrthoDB" id="5406607at2759"/>
<protein>
    <submittedName>
        <fullName evidence="1">Uncharacterized protein</fullName>
    </submittedName>
</protein>
<dbReference type="EMBL" id="KV745311">
    <property type="protein sequence ID" value="OCK75488.1"/>
    <property type="molecule type" value="Genomic_DNA"/>
</dbReference>
<dbReference type="AlphaFoldDB" id="A0A8E2E1F9"/>
<gene>
    <name evidence="1" type="ORF">K432DRAFT_408980</name>
</gene>
<dbReference type="Proteomes" id="UP000250266">
    <property type="component" value="Unassembled WGS sequence"/>
</dbReference>
<proteinExistence type="predicted"/>
<sequence>MFGLLRALNAIARGARFGCSELKNACRAGALCMVVRSLDWSPDPGQQLGATIVEDEASEEECGSTTEAHNGSIDAKMINYFPPYAREDSSAWAYFDTIGSRAYAHPDLTRIHGTYFLSKGYTFAIVPRNTRLNDMKEASGAGE</sequence>
<organism evidence="1 2">
    <name type="scientific">Lepidopterella palustris CBS 459.81</name>
    <dbReference type="NCBI Taxonomy" id="1314670"/>
    <lineage>
        <taxon>Eukaryota</taxon>
        <taxon>Fungi</taxon>
        <taxon>Dikarya</taxon>
        <taxon>Ascomycota</taxon>
        <taxon>Pezizomycotina</taxon>
        <taxon>Dothideomycetes</taxon>
        <taxon>Pleosporomycetidae</taxon>
        <taxon>Mytilinidiales</taxon>
        <taxon>Argynnaceae</taxon>
        <taxon>Lepidopterella</taxon>
    </lineage>
</organism>
<evidence type="ECO:0000313" key="1">
    <source>
        <dbReference type="EMBL" id="OCK75488.1"/>
    </source>
</evidence>
<keyword evidence="2" id="KW-1185">Reference proteome</keyword>
<name>A0A8E2E1F9_9PEZI</name>
<accession>A0A8E2E1F9</accession>
<evidence type="ECO:0000313" key="2">
    <source>
        <dbReference type="Proteomes" id="UP000250266"/>
    </source>
</evidence>